<evidence type="ECO:0000313" key="13">
    <source>
        <dbReference type="EMBL" id="KAG5181819.1"/>
    </source>
</evidence>
<dbReference type="HAMAP" id="MF_01547">
    <property type="entry name" value="RNA_methyltr_E"/>
    <property type="match status" value="1"/>
</dbReference>
<keyword evidence="5 8" id="KW-0808">Transferase</keyword>
<dbReference type="Pfam" id="PF01728">
    <property type="entry name" value="FtsJ"/>
    <property type="match status" value="1"/>
</dbReference>
<dbReference type="GO" id="GO:0008650">
    <property type="term" value="F:rRNA (uridine-2'-O-)-methyltransferase activity"/>
    <property type="evidence" value="ECO:0007669"/>
    <property type="project" value="TreeGrafter"/>
</dbReference>
<feature type="region of interest" description="Disordered" evidence="9">
    <location>
        <begin position="436"/>
        <end position="469"/>
    </location>
</feature>
<dbReference type="GO" id="GO:0000463">
    <property type="term" value="P:maturation of LSU-rRNA from tricistronic rRNA transcript (SSU-rRNA, 5.8S rRNA, LSU-rRNA)"/>
    <property type="evidence" value="ECO:0007669"/>
    <property type="project" value="TreeGrafter"/>
</dbReference>
<dbReference type="InterPro" id="IPR002877">
    <property type="entry name" value="RNA_MeTrfase_FtsJ_dom"/>
</dbReference>
<evidence type="ECO:0000259" key="11">
    <source>
        <dbReference type="Pfam" id="PF07780"/>
    </source>
</evidence>
<dbReference type="Gene3D" id="3.40.50.150">
    <property type="entry name" value="Vaccinia Virus protein VP39"/>
    <property type="match status" value="1"/>
</dbReference>
<feature type="region of interest" description="Disordered" evidence="9">
    <location>
        <begin position="511"/>
        <end position="576"/>
    </location>
</feature>
<proteinExistence type="inferred from homology"/>
<dbReference type="InterPro" id="IPR028589">
    <property type="entry name" value="SPB1-like"/>
</dbReference>
<name>A0A835Z2H0_9STRA</name>
<dbReference type="InterPro" id="IPR024576">
    <property type="entry name" value="rRNA_MeTfrase_Spb1_DUF3381"/>
</dbReference>
<dbReference type="GO" id="GO:0030687">
    <property type="term" value="C:preribosome, large subunit precursor"/>
    <property type="evidence" value="ECO:0007669"/>
    <property type="project" value="TreeGrafter"/>
</dbReference>
<feature type="binding site" evidence="8">
    <location>
        <position position="90"/>
    </location>
    <ligand>
        <name>S-adenosyl-L-methionine</name>
        <dbReference type="ChEBI" id="CHEBI:59789"/>
    </ligand>
</feature>
<evidence type="ECO:0000256" key="6">
    <source>
        <dbReference type="ARBA" id="ARBA00022691"/>
    </source>
</evidence>
<evidence type="ECO:0000256" key="2">
    <source>
        <dbReference type="ARBA" id="ARBA00022517"/>
    </source>
</evidence>
<reference evidence="13" key="1">
    <citation type="submission" date="2021-02" db="EMBL/GenBank/DDBJ databases">
        <title>First Annotated Genome of the Yellow-green Alga Tribonema minus.</title>
        <authorList>
            <person name="Mahan K.M."/>
        </authorList>
    </citation>
    <scope>NUCLEOTIDE SEQUENCE</scope>
    <source>
        <strain evidence="13">UTEX B ZZ1240</strain>
    </source>
</reference>
<organism evidence="13 14">
    <name type="scientific">Tribonema minus</name>
    <dbReference type="NCBI Taxonomy" id="303371"/>
    <lineage>
        <taxon>Eukaryota</taxon>
        <taxon>Sar</taxon>
        <taxon>Stramenopiles</taxon>
        <taxon>Ochrophyta</taxon>
        <taxon>PX clade</taxon>
        <taxon>Xanthophyceae</taxon>
        <taxon>Tribonematales</taxon>
        <taxon>Tribonemataceae</taxon>
        <taxon>Tribonema</taxon>
    </lineage>
</organism>
<evidence type="ECO:0000256" key="8">
    <source>
        <dbReference type="HAMAP-Rule" id="MF_03163"/>
    </source>
</evidence>
<dbReference type="GO" id="GO:0000466">
    <property type="term" value="P:maturation of 5.8S rRNA from tricistronic rRNA transcript (SSU-rRNA, 5.8S rRNA, LSU-rRNA)"/>
    <property type="evidence" value="ECO:0007669"/>
    <property type="project" value="TreeGrafter"/>
</dbReference>
<accession>A0A835Z2H0</accession>
<feature type="region of interest" description="Disordered" evidence="9">
    <location>
        <begin position="830"/>
        <end position="871"/>
    </location>
</feature>
<evidence type="ECO:0000256" key="3">
    <source>
        <dbReference type="ARBA" id="ARBA00022552"/>
    </source>
</evidence>
<feature type="compositionally biased region" description="Basic and acidic residues" evidence="9">
    <location>
        <begin position="346"/>
        <end position="357"/>
    </location>
</feature>
<feature type="compositionally biased region" description="Basic and acidic residues" evidence="9">
    <location>
        <begin position="660"/>
        <end position="691"/>
    </location>
</feature>
<feature type="compositionally biased region" description="Acidic residues" evidence="9">
    <location>
        <begin position="626"/>
        <end position="646"/>
    </location>
</feature>
<dbReference type="EC" id="2.1.1.-" evidence="8"/>
<dbReference type="PANTHER" id="PTHR10920:SF13">
    <property type="entry name" value="PRE-RRNA 2'-O-RIBOSE RNA METHYLTRANSFERASE FTSJ3"/>
    <property type="match status" value="1"/>
</dbReference>
<protein>
    <recommendedName>
        <fullName evidence="8">Putative rRNA methyltransferase</fullName>
        <ecNumber evidence="8">2.1.1.-</ecNumber>
    </recommendedName>
    <alternativeName>
        <fullName evidence="8">2'-O-ribose RNA methyltransferase SPB1 homolog</fullName>
    </alternativeName>
</protein>
<gene>
    <name evidence="13" type="ORF">JKP88DRAFT_320507</name>
</gene>
<comment type="caution">
    <text evidence="13">The sequence shown here is derived from an EMBL/GenBank/DDBJ whole genome shotgun (WGS) entry which is preliminary data.</text>
</comment>
<dbReference type="HAMAP" id="MF_03163">
    <property type="entry name" value="RNA_methyltr_E_SPB1"/>
    <property type="match status" value="1"/>
</dbReference>
<evidence type="ECO:0000259" key="12">
    <source>
        <dbReference type="Pfam" id="PF11861"/>
    </source>
</evidence>
<sequence>MGKRTKGQDRDKYYHLAKDQGYRARSAFKLIEINKRHDFLSKAKVVIDLCAAPGGWCQVAAKNMPKGGIILGVDLLPIRPIPNVKTLISDITTEECRSMIKKELQTWRADVVLCDGAPNVGTAYAKDAYVQNEIALAALKVATQHLMKGGTFVTKVYRSQDYNALLWTVQQFFDSYQAVKPASSRSQSAEIFIVGMGYKDPDQIDPRMLDPKHIFDQGYEEGMNKSISVFHKKFDKHNKRHRSGYDESLGQLLTRKGTITAFIESEEPIRVLSDMHVLEFTDMCAVYKQHKDTTPEILALCSDLRILGKSDFKALLKWRLKMVAYREELKRASGVEGEEGQEEGQDEPKMGEKLPREETEEDIQAEIRDMRLKVLAEKKRRRKKEREAAAKLRQRVAMGMEAGPIEVADDEGVFSLATISGDGDLDAIREVDLGQVSDGELGLGSDVSGDEAADDDDQDSMDEDEYNRRLEEDLDAAYEEYLSTTKKTEAKEGTSMAKRAKKAKAVKAAEEEMEDTVLYDGDQQKYLEMLAGEKETDEEDSDDEDDDGYFDQVSDDEAPPVKKTKRAPGGGLLTDLLTANDIEETKKGASARWFSNALFKGVEDAFGADAEDQLAQPSAGGNAEQSADEGDGDDGDDDDDDVDDPDITGAAAELLSSMPKTDKQIRSEKRKKDAERKALAAMEPKQKEKELRARKLIAAGMGQPQQADDGKAFEIAPAQAIMLALKGNGSAGNGLPPPIDDREYGSEEEDYDDEDRARQLALGTMMLRKHRAKEILDAAYNRYTWNDPKALPEWFTDDERKHYRPQVPIPPELVAQMKEKFLSLSSKPIKKVAEARARKRKRASTKLKAAKKQANAMASNPDMSDRQKLKVIQQALKKGAAADKPTKSYVVAKKFQGGKPSTSGKTKGSKVKFVDARLRSDQRGMKRAESKKGGKRSKGKGRR</sequence>
<feature type="domain" description="DUF3381" evidence="12">
    <location>
        <begin position="236"/>
        <end position="395"/>
    </location>
</feature>
<dbReference type="GO" id="GO:0016435">
    <property type="term" value="F:rRNA (guanine) methyltransferase activity"/>
    <property type="evidence" value="ECO:0007669"/>
    <property type="project" value="TreeGrafter"/>
</dbReference>
<feature type="binding site" evidence="8">
    <location>
        <position position="54"/>
    </location>
    <ligand>
        <name>S-adenosyl-L-methionine</name>
        <dbReference type="ChEBI" id="CHEBI:59789"/>
    </ligand>
</feature>
<dbReference type="InterPro" id="IPR015507">
    <property type="entry name" value="rRNA-MeTfrase_E"/>
</dbReference>
<dbReference type="OrthoDB" id="1287559at2759"/>
<feature type="region of interest" description="Disordered" evidence="9">
    <location>
        <begin position="608"/>
        <end position="691"/>
    </location>
</feature>
<feature type="compositionally biased region" description="Acidic residues" evidence="9">
    <location>
        <begin position="336"/>
        <end position="345"/>
    </location>
</feature>
<keyword evidence="2 8" id="KW-0690">Ribosome biogenesis</keyword>
<evidence type="ECO:0000256" key="4">
    <source>
        <dbReference type="ARBA" id="ARBA00022603"/>
    </source>
</evidence>
<evidence type="ECO:0000256" key="1">
    <source>
        <dbReference type="ARBA" id="ARBA00004604"/>
    </source>
</evidence>
<feature type="region of interest" description="Disordered" evidence="9">
    <location>
        <begin position="727"/>
        <end position="754"/>
    </location>
</feature>
<feature type="binding site" evidence="8">
    <location>
        <position position="115"/>
    </location>
    <ligand>
        <name>S-adenosyl-L-methionine</name>
        <dbReference type="ChEBI" id="CHEBI:59789"/>
    </ligand>
</feature>
<comment type="subcellular location">
    <subcellularLocation>
        <location evidence="1 8">Nucleus</location>
        <location evidence="1 8">Nucleolus</location>
    </subcellularLocation>
</comment>
<feature type="region of interest" description="Disordered" evidence="9">
    <location>
        <begin position="331"/>
        <end position="360"/>
    </location>
</feature>
<feature type="compositionally biased region" description="Low complexity" evidence="9">
    <location>
        <begin position="897"/>
        <end position="906"/>
    </location>
</feature>
<feature type="binding site" evidence="8">
    <location>
        <position position="56"/>
    </location>
    <ligand>
        <name>S-adenosyl-L-methionine</name>
        <dbReference type="ChEBI" id="CHEBI:59789"/>
    </ligand>
</feature>
<feature type="compositionally biased region" description="Acidic residues" evidence="9">
    <location>
        <begin position="448"/>
        <end position="465"/>
    </location>
</feature>
<dbReference type="Pfam" id="PF11861">
    <property type="entry name" value="DUF3381"/>
    <property type="match status" value="1"/>
</dbReference>
<evidence type="ECO:0000256" key="7">
    <source>
        <dbReference type="ARBA" id="ARBA00023242"/>
    </source>
</evidence>
<feature type="domain" description="Ribosomal RNA methyltransferase SPB1-like C-terminal" evidence="11">
    <location>
        <begin position="747"/>
        <end position="929"/>
    </location>
</feature>
<dbReference type="GO" id="GO:0005730">
    <property type="term" value="C:nucleolus"/>
    <property type="evidence" value="ECO:0007669"/>
    <property type="project" value="UniProtKB-SubCell"/>
</dbReference>
<feature type="compositionally biased region" description="Acidic residues" evidence="9">
    <location>
        <begin position="535"/>
        <end position="558"/>
    </location>
</feature>
<feature type="binding site" evidence="8">
    <location>
        <position position="74"/>
    </location>
    <ligand>
        <name>S-adenosyl-L-methionine</name>
        <dbReference type="ChEBI" id="CHEBI:59789"/>
    </ligand>
</feature>
<dbReference type="EMBL" id="JAFCMP010000290">
    <property type="protein sequence ID" value="KAG5181819.1"/>
    <property type="molecule type" value="Genomic_DNA"/>
</dbReference>
<dbReference type="InterPro" id="IPR050082">
    <property type="entry name" value="RNA_methyltr_RlmE"/>
</dbReference>
<dbReference type="Proteomes" id="UP000664859">
    <property type="component" value="Unassembled WGS sequence"/>
</dbReference>
<keyword evidence="14" id="KW-1185">Reference proteome</keyword>
<dbReference type="InterPro" id="IPR012920">
    <property type="entry name" value="rRNA_MeTfrase_SPB1-like_C"/>
</dbReference>
<keyword evidence="6 8" id="KW-0949">S-adenosyl-L-methionine</keyword>
<evidence type="ECO:0000259" key="10">
    <source>
        <dbReference type="Pfam" id="PF01728"/>
    </source>
</evidence>
<dbReference type="SUPFAM" id="SSF53335">
    <property type="entry name" value="S-adenosyl-L-methionine-dependent methyltransferases"/>
    <property type="match status" value="1"/>
</dbReference>
<evidence type="ECO:0000313" key="14">
    <source>
        <dbReference type="Proteomes" id="UP000664859"/>
    </source>
</evidence>
<keyword evidence="4 8" id="KW-0489">Methyltransferase</keyword>
<comment type="similarity">
    <text evidence="8">Belongs to the class I-like SAM-binding methyltransferase superfamily. RNA methyltransferase RlmE family. SPB1 subfamily.</text>
</comment>
<feature type="compositionally biased region" description="Basic and acidic residues" evidence="9">
    <location>
        <begin position="912"/>
        <end position="932"/>
    </location>
</feature>
<keyword evidence="7 8" id="KW-0539">Nucleus</keyword>
<feature type="active site" description="Proton acceptor" evidence="8">
    <location>
        <position position="155"/>
    </location>
</feature>
<evidence type="ECO:0000256" key="9">
    <source>
        <dbReference type="SAM" id="MobiDB-lite"/>
    </source>
</evidence>
<dbReference type="PANTHER" id="PTHR10920">
    <property type="entry name" value="RIBOSOMAL RNA METHYLTRANSFERASE"/>
    <property type="match status" value="1"/>
</dbReference>
<feature type="region of interest" description="Disordered" evidence="9">
    <location>
        <begin position="894"/>
        <end position="943"/>
    </location>
</feature>
<comment type="catalytic activity">
    <reaction evidence="8">
        <text>a ribonucleotide in rRNA + S-adenosyl-L-methionine = a 2'-O-methylribonucleotide in rRNA + S-adenosyl-L-homocysteine + H(+)</text>
        <dbReference type="Rhea" id="RHEA:48628"/>
        <dbReference type="Rhea" id="RHEA-COMP:12164"/>
        <dbReference type="Rhea" id="RHEA-COMP:12165"/>
        <dbReference type="ChEBI" id="CHEBI:15378"/>
        <dbReference type="ChEBI" id="CHEBI:57856"/>
        <dbReference type="ChEBI" id="CHEBI:59789"/>
        <dbReference type="ChEBI" id="CHEBI:90675"/>
        <dbReference type="ChEBI" id="CHEBI:90676"/>
    </reaction>
</comment>
<evidence type="ECO:0000256" key="5">
    <source>
        <dbReference type="ARBA" id="ARBA00022679"/>
    </source>
</evidence>
<dbReference type="Pfam" id="PF07780">
    <property type="entry name" value="Spb1_C"/>
    <property type="match status" value="1"/>
</dbReference>
<feature type="compositionally biased region" description="Basic residues" evidence="9">
    <location>
        <begin position="837"/>
        <end position="851"/>
    </location>
</feature>
<feature type="compositionally biased region" description="Basic residues" evidence="9">
    <location>
        <begin position="933"/>
        <end position="943"/>
    </location>
</feature>
<dbReference type="FunFam" id="3.40.50.150:FF:000004">
    <property type="entry name" value="AdoMet-dependent rRNA methyltransferase SPB1"/>
    <property type="match status" value="1"/>
</dbReference>
<comment type="function">
    <text evidence="8">Probable methyltransferase involved in the maturation of rRNA and in the biogenesis of ribosomal subunits.</text>
</comment>
<feature type="domain" description="Ribosomal RNA methyltransferase FtsJ" evidence="10">
    <location>
        <begin position="22"/>
        <end position="198"/>
    </location>
</feature>
<dbReference type="InterPro" id="IPR029063">
    <property type="entry name" value="SAM-dependent_MTases_sf"/>
</dbReference>
<dbReference type="AlphaFoldDB" id="A0A835Z2H0"/>
<keyword evidence="3 8" id="KW-0698">rRNA processing</keyword>